<organism evidence="1 2">
    <name type="scientific">Cotesia glomerata</name>
    <name type="common">Lepidopteran parasitic wasp</name>
    <name type="synonym">Apanteles glomeratus</name>
    <dbReference type="NCBI Taxonomy" id="32391"/>
    <lineage>
        <taxon>Eukaryota</taxon>
        <taxon>Metazoa</taxon>
        <taxon>Ecdysozoa</taxon>
        <taxon>Arthropoda</taxon>
        <taxon>Hexapoda</taxon>
        <taxon>Insecta</taxon>
        <taxon>Pterygota</taxon>
        <taxon>Neoptera</taxon>
        <taxon>Endopterygota</taxon>
        <taxon>Hymenoptera</taxon>
        <taxon>Apocrita</taxon>
        <taxon>Ichneumonoidea</taxon>
        <taxon>Braconidae</taxon>
        <taxon>Microgastrinae</taxon>
        <taxon>Cotesia</taxon>
    </lineage>
</organism>
<keyword evidence="2" id="KW-1185">Reference proteome</keyword>
<evidence type="ECO:0000313" key="2">
    <source>
        <dbReference type="Proteomes" id="UP000826195"/>
    </source>
</evidence>
<reference evidence="1 2" key="1">
    <citation type="journal article" date="2021" name="J. Hered.">
        <title>A chromosome-level genome assembly of the parasitoid wasp, Cotesia glomerata (Hymenoptera: Braconidae).</title>
        <authorList>
            <person name="Pinto B.J."/>
            <person name="Weis J.J."/>
            <person name="Gamble T."/>
            <person name="Ode P.J."/>
            <person name="Paul R."/>
            <person name="Zaspel J.M."/>
        </authorList>
    </citation>
    <scope>NUCLEOTIDE SEQUENCE [LARGE SCALE GENOMIC DNA]</scope>
    <source>
        <strain evidence="1">CgM1</strain>
    </source>
</reference>
<name>A0AAV7IZK7_COTGL</name>
<protein>
    <submittedName>
        <fullName evidence="1">Uncharacterized protein</fullName>
    </submittedName>
</protein>
<evidence type="ECO:0000313" key="1">
    <source>
        <dbReference type="EMBL" id="KAH0561379.1"/>
    </source>
</evidence>
<dbReference type="AlphaFoldDB" id="A0AAV7IZK7"/>
<proteinExistence type="predicted"/>
<gene>
    <name evidence="1" type="ORF">KQX54_016492</name>
</gene>
<sequence length="86" mass="9614">MGEYIVDSGISVQIPFCEILDFGSGAFTSLLGFTEDNCPPKPGVYGNEAFPTTYFGDDFLSNQYKVDLEFTDKDEPIMMSIFFDVQ</sequence>
<accession>A0AAV7IZK7</accession>
<comment type="caution">
    <text evidence="1">The sequence shown here is derived from an EMBL/GenBank/DDBJ whole genome shotgun (WGS) entry which is preliminary data.</text>
</comment>
<dbReference type="Proteomes" id="UP000826195">
    <property type="component" value="Unassembled WGS sequence"/>
</dbReference>
<dbReference type="EMBL" id="JAHXZJ010000374">
    <property type="protein sequence ID" value="KAH0561379.1"/>
    <property type="molecule type" value="Genomic_DNA"/>
</dbReference>